<feature type="region of interest" description="Disordered" evidence="1">
    <location>
        <begin position="668"/>
        <end position="698"/>
    </location>
</feature>
<gene>
    <name evidence="3" type="primary">Aggf1</name>
    <name evidence="3" type="ORF">GTO96_0020360</name>
</gene>
<comment type="caution">
    <text evidence="3">The sequence shown here is derived from an EMBL/GenBank/DDBJ whole genome shotgun (WGS) entry which is preliminary data.</text>
</comment>
<dbReference type="SUPFAM" id="SSF49854">
    <property type="entry name" value="Spermadhesin, CUB domain"/>
    <property type="match status" value="1"/>
</dbReference>
<feature type="region of interest" description="Disordered" evidence="1">
    <location>
        <begin position="306"/>
        <end position="347"/>
    </location>
</feature>
<feature type="region of interest" description="Disordered" evidence="1">
    <location>
        <begin position="421"/>
        <end position="453"/>
    </location>
</feature>
<dbReference type="PANTHER" id="PTHR23106:SF24">
    <property type="entry name" value="ANGIOGENIC FACTOR WITH G PATCH AND FHA DOMAINS 1"/>
    <property type="match status" value="1"/>
</dbReference>
<dbReference type="PANTHER" id="PTHR23106">
    <property type="entry name" value="ANGIOGENIC FACTOR WITH G PATCH AND FHA DOMAINS 1"/>
    <property type="match status" value="1"/>
</dbReference>
<evidence type="ECO:0000313" key="3">
    <source>
        <dbReference type="EMBL" id="KAG2466902.1"/>
    </source>
</evidence>
<dbReference type="Pfam" id="PF23541">
    <property type="entry name" value="CRF-BP_C"/>
    <property type="match status" value="1"/>
</dbReference>
<dbReference type="InterPro" id="IPR008984">
    <property type="entry name" value="SMAD_FHA_dom_sf"/>
</dbReference>
<protein>
    <submittedName>
        <fullName evidence="3">AGGF1 factor</fullName>
    </submittedName>
</protein>
<dbReference type="InterPro" id="IPR035914">
    <property type="entry name" value="Sperma_CUB_dom_sf"/>
</dbReference>
<proteinExistence type="predicted"/>
<dbReference type="InterPro" id="IPR035624">
    <property type="entry name" value="AGGF1_OCRE"/>
</dbReference>
<sequence length="789" mass="88947">MLTMEGQFTFTADHPQLHCAAFFIGEAQENIGIEYNSVNIDCSGGDFIKVFDGWILKGEKFPSSQDHPLPTYERYIDYCETGSIRRVIRSSQNVAMLFFRIHTPGNGFTITIKKIINPFPCNVISQTPEGSFTMVIPHQHRNCSFSIIYPVQIKIAELTLGHFNDLQVKKPRCGGAGDFVELLGGNGVDPSKMFPVADLCYSFSGPEISGAPSQRPHEPSCSPNLSTDFTGRITRDMNVAIEVDKLSEEIHERKKKEKNKVNAEVQTETLSWSESDYFNYYAHFYENGREDAESSVSYVHGDQQYNFPSKSTADDQNMAESGEVGEKTNSFTQQNSVPEEEENTGGNSLADLLRTTAEAAVSQTGFVFDETFGMYYDHSTGFYYDSNNQLYYDPNTGIYYYYEAESGRYQFHSRVDLQAYQTHTESNSDKKTKKRRKAPEKHSTNDDKDRSEEVLTINDIQKNVAEEQEPDQKRKKTVISSEILNDQLCSVNSEYCTLEDSNAEKNYNQNDPAIEQWPPCVRVIVVRSPVLQTGMLYIITADKSATIGREKDMEHAIRIPEVGVSKPKTKCDPYALEHGDEIKMGETVLSFHIHPGNDTCDGCEPGQVIAHLNRHKKEELSGLVHSKEDKEVLRQKELKHIKGKYGLKNSDYDDTKLLKSSVYKDRAEKRRQTVGSEGTFQRDDAPASVNIEISDENKGRKMLEKMGWKKGDGLGKDGKGRKDPIQLQIRKAHSGLGASASLSVEDSLIVKSKTQKNWEKARERFADACQTEPKKANVSPKTWVKSDGE</sequence>
<feature type="region of interest" description="Disordered" evidence="1">
    <location>
        <begin position="767"/>
        <end position="789"/>
    </location>
</feature>
<dbReference type="InterPro" id="IPR056177">
    <property type="entry name" value="CRF-BP_N"/>
</dbReference>
<name>A0A8X8BUE9_POLSE</name>
<feature type="compositionally biased region" description="Basic and acidic residues" evidence="1">
    <location>
        <begin position="440"/>
        <end position="453"/>
    </location>
</feature>
<dbReference type="InterPro" id="IPR000467">
    <property type="entry name" value="G_patch_dom"/>
</dbReference>
<feature type="compositionally biased region" description="Polar residues" evidence="1">
    <location>
        <begin position="327"/>
        <end position="337"/>
    </location>
</feature>
<feature type="compositionally biased region" description="Polar residues" evidence="1">
    <location>
        <begin position="306"/>
        <end position="319"/>
    </location>
</feature>
<dbReference type="Pfam" id="PF01585">
    <property type="entry name" value="G-patch"/>
    <property type="match status" value="1"/>
</dbReference>
<evidence type="ECO:0000256" key="1">
    <source>
        <dbReference type="SAM" id="MobiDB-lite"/>
    </source>
</evidence>
<dbReference type="InterPro" id="IPR053027">
    <property type="entry name" value="AGGF1"/>
</dbReference>
<dbReference type="Pfam" id="PF17780">
    <property type="entry name" value="OCRE"/>
    <property type="match status" value="1"/>
</dbReference>
<evidence type="ECO:0000259" key="2">
    <source>
        <dbReference type="PROSITE" id="PS50174"/>
    </source>
</evidence>
<evidence type="ECO:0000313" key="4">
    <source>
        <dbReference type="Proteomes" id="UP000886611"/>
    </source>
</evidence>
<dbReference type="SMART" id="SM00443">
    <property type="entry name" value="G_patch"/>
    <property type="match status" value="1"/>
</dbReference>
<dbReference type="GO" id="GO:0003676">
    <property type="term" value="F:nucleic acid binding"/>
    <property type="evidence" value="ECO:0007669"/>
    <property type="project" value="InterPro"/>
</dbReference>
<feature type="non-terminal residue" evidence="3">
    <location>
        <position position="1"/>
    </location>
</feature>
<dbReference type="Proteomes" id="UP000886611">
    <property type="component" value="Unassembled WGS sequence"/>
</dbReference>
<accession>A0A8X8BUE9</accession>
<organism evidence="3 4">
    <name type="scientific">Polypterus senegalus</name>
    <name type="common">Senegal bichir</name>
    <dbReference type="NCBI Taxonomy" id="55291"/>
    <lineage>
        <taxon>Eukaryota</taxon>
        <taxon>Metazoa</taxon>
        <taxon>Chordata</taxon>
        <taxon>Craniata</taxon>
        <taxon>Vertebrata</taxon>
        <taxon>Euteleostomi</taxon>
        <taxon>Actinopterygii</taxon>
        <taxon>Polypteriformes</taxon>
        <taxon>Polypteridae</taxon>
        <taxon>Polypterus</taxon>
    </lineage>
</organism>
<dbReference type="SUPFAM" id="SSF49879">
    <property type="entry name" value="SMAD/FHA domain"/>
    <property type="match status" value="1"/>
</dbReference>
<dbReference type="CDD" id="cd16164">
    <property type="entry name" value="OCRE_VG5Q"/>
    <property type="match status" value="1"/>
</dbReference>
<dbReference type="Pfam" id="PF05428">
    <property type="entry name" value="CRF-BP_N"/>
    <property type="match status" value="1"/>
</dbReference>
<dbReference type="AlphaFoldDB" id="A0A8X8BUE9"/>
<feature type="non-terminal residue" evidence="3">
    <location>
        <position position="789"/>
    </location>
</feature>
<reference evidence="3 4" key="1">
    <citation type="journal article" date="2021" name="Cell">
        <title>Tracing the genetic footprints of vertebrate landing in non-teleost ray-finned fishes.</title>
        <authorList>
            <person name="Bi X."/>
            <person name="Wang K."/>
            <person name="Yang L."/>
            <person name="Pan H."/>
            <person name="Jiang H."/>
            <person name="Wei Q."/>
            <person name="Fang M."/>
            <person name="Yu H."/>
            <person name="Zhu C."/>
            <person name="Cai Y."/>
            <person name="He Y."/>
            <person name="Gan X."/>
            <person name="Zeng H."/>
            <person name="Yu D."/>
            <person name="Zhu Y."/>
            <person name="Jiang H."/>
            <person name="Qiu Q."/>
            <person name="Yang H."/>
            <person name="Zhang Y.E."/>
            <person name="Wang W."/>
            <person name="Zhu M."/>
            <person name="He S."/>
            <person name="Zhang G."/>
        </authorList>
    </citation>
    <scope>NUCLEOTIDE SEQUENCE [LARGE SCALE GENOMIC DNA]</scope>
    <source>
        <strain evidence="3">Bchr_013</strain>
    </source>
</reference>
<feature type="domain" description="G-patch" evidence="2">
    <location>
        <begin position="695"/>
        <end position="741"/>
    </location>
</feature>
<dbReference type="PROSITE" id="PS50174">
    <property type="entry name" value="G_PATCH"/>
    <property type="match status" value="1"/>
</dbReference>
<dbReference type="InterPro" id="IPR041591">
    <property type="entry name" value="OCRE"/>
</dbReference>
<keyword evidence="4" id="KW-1185">Reference proteome</keyword>
<dbReference type="InterPro" id="IPR056178">
    <property type="entry name" value="CRF-BP_C"/>
</dbReference>
<dbReference type="EMBL" id="JAATIS010001241">
    <property type="protein sequence ID" value="KAG2466902.1"/>
    <property type="molecule type" value="Genomic_DNA"/>
</dbReference>